<dbReference type="InterPro" id="IPR004367">
    <property type="entry name" value="Cyclin_C-dom"/>
</dbReference>
<feature type="domain" description="Cyclin-like" evidence="7">
    <location>
        <begin position="143"/>
        <end position="227"/>
    </location>
</feature>
<keyword evidence="2" id="KW-0132">Cell division</keyword>
<evidence type="ECO:0000313" key="8">
    <source>
        <dbReference type="Ensembl" id="ENSDCDP00010033092.1"/>
    </source>
</evidence>
<keyword evidence="9" id="KW-1185">Reference proteome</keyword>
<evidence type="ECO:0000256" key="4">
    <source>
        <dbReference type="ARBA" id="ARBA00023306"/>
    </source>
</evidence>
<sequence>MATQGRAPTWRCGARENPRQMGGTVTRQATNSRRPSPLSANRRRARLFLPVLRKRRSGRVAAAAMSVLSDSGFEEDLQTPSPVLRLEWPADAARLMGAWPAGSPDCEESCFRVQKRNQEEFRTGSCLERQPQLTAGARCTLVSWLIAVHRHFELSFESCCLAVNIMDRFLSTTAVAADCFQLLGITALLIASKQVEVCSPRIRQLLSLCCDAFSREQLCNLECLVLLRLNFRLAAPTPAFFLHYYTHRALPEDAAHAPCGLLARRICELSLADYAFNRYPPCTTARCALQLALELLGVATPPSLDEGGGEERLLSQDCSKALRLLLSLNHEALQVLLMT</sequence>
<proteinExistence type="inferred from homology"/>
<dbReference type="GeneTree" id="ENSGT00940000155998"/>
<keyword evidence="3 5" id="KW-0195">Cyclin</keyword>
<reference evidence="8" key="2">
    <citation type="submission" date="2025-09" db="UniProtKB">
        <authorList>
            <consortium name="Ensembl"/>
        </authorList>
    </citation>
    <scope>IDENTIFICATION</scope>
</reference>
<accession>A0AAY4CIW5</accession>
<evidence type="ECO:0000256" key="5">
    <source>
        <dbReference type="RuleBase" id="RU000383"/>
    </source>
</evidence>
<dbReference type="InterPro" id="IPR006671">
    <property type="entry name" value="Cyclin_N"/>
</dbReference>
<evidence type="ECO:0000256" key="6">
    <source>
        <dbReference type="SAM" id="MobiDB-lite"/>
    </source>
</evidence>
<evidence type="ECO:0000256" key="3">
    <source>
        <dbReference type="ARBA" id="ARBA00023127"/>
    </source>
</evidence>
<dbReference type="Proteomes" id="UP000694580">
    <property type="component" value="Unplaced"/>
</dbReference>
<comment type="similarity">
    <text evidence="1">Belongs to the cyclin family. Cyclin AB subfamily.</text>
</comment>
<dbReference type="SMART" id="SM00385">
    <property type="entry name" value="CYCLIN"/>
    <property type="match status" value="1"/>
</dbReference>
<dbReference type="InterPro" id="IPR036915">
    <property type="entry name" value="Cyclin-like_sf"/>
</dbReference>
<dbReference type="Ensembl" id="ENSDCDT00010041039.1">
    <property type="protein sequence ID" value="ENSDCDP00010033092.1"/>
    <property type="gene ID" value="ENSDCDG00010021140.1"/>
</dbReference>
<feature type="compositionally biased region" description="Polar residues" evidence="6">
    <location>
        <begin position="23"/>
        <end position="34"/>
    </location>
</feature>
<dbReference type="FunFam" id="1.10.472.10:FF:000001">
    <property type="entry name" value="G2/mitotic-specific cyclin"/>
    <property type="match status" value="1"/>
</dbReference>
<dbReference type="PANTHER" id="PTHR10177">
    <property type="entry name" value="CYCLINS"/>
    <property type="match status" value="1"/>
</dbReference>
<protein>
    <recommendedName>
        <fullName evidence="7">Cyclin-like domain-containing protein</fullName>
    </recommendedName>
</protein>
<dbReference type="InterPro" id="IPR039361">
    <property type="entry name" value="Cyclin"/>
</dbReference>
<dbReference type="Pfam" id="PF00134">
    <property type="entry name" value="Cyclin_N"/>
    <property type="match status" value="1"/>
</dbReference>
<evidence type="ECO:0000256" key="2">
    <source>
        <dbReference type="ARBA" id="ARBA00022618"/>
    </source>
</evidence>
<dbReference type="AlphaFoldDB" id="A0AAY4CIW5"/>
<reference evidence="8" key="1">
    <citation type="submission" date="2025-08" db="UniProtKB">
        <authorList>
            <consortium name="Ensembl"/>
        </authorList>
    </citation>
    <scope>IDENTIFICATION</scope>
</reference>
<keyword evidence="4" id="KW-0131">Cell cycle</keyword>
<evidence type="ECO:0000256" key="1">
    <source>
        <dbReference type="ARBA" id="ARBA00006955"/>
    </source>
</evidence>
<evidence type="ECO:0000313" key="9">
    <source>
        <dbReference type="Proteomes" id="UP000694580"/>
    </source>
</evidence>
<dbReference type="SUPFAM" id="SSF47954">
    <property type="entry name" value="Cyclin-like"/>
    <property type="match status" value="2"/>
</dbReference>
<evidence type="ECO:0000259" key="7">
    <source>
        <dbReference type="SMART" id="SM00385"/>
    </source>
</evidence>
<dbReference type="Gene3D" id="1.10.472.10">
    <property type="entry name" value="Cyclin-like"/>
    <property type="match status" value="2"/>
</dbReference>
<dbReference type="Pfam" id="PF02984">
    <property type="entry name" value="Cyclin_C"/>
    <property type="match status" value="1"/>
</dbReference>
<dbReference type="GO" id="GO:0051301">
    <property type="term" value="P:cell division"/>
    <property type="evidence" value="ECO:0007669"/>
    <property type="project" value="UniProtKB-KW"/>
</dbReference>
<gene>
    <name evidence="8" type="primary">CCNO</name>
</gene>
<dbReference type="InterPro" id="IPR013763">
    <property type="entry name" value="Cyclin-like_dom"/>
</dbReference>
<name>A0AAY4CIW5_9TELE</name>
<feature type="region of interest" description="Disordered" evidence="6">
    <location>
        <begin position="1"/>
        <end position="40"/>
    </location>
</feature>
<organism evidence="8 9">
    <name type="scientific">Denticeps clupeoides</name>
    <name type="common">denticle herring</name>
    <dbReference type="NCBI Taxonomy" id="299321"/>
    <lineage>
        <taxon>Eukaryota</taxon>
        <taxon>Metazoa</taxon>
        <taxon>Chordata</taxon>
        <taxon>Craniata</taxon>
        <taxon>Vertebrata</taxon>
        <taxon>Euteleostomi</taxon>
        <taxon>Actinopterygii</taxon>
        <taxon>Neopterygii</taxon>
        <taxon>Teleostei</taxon>
        <taxon>Clupei</taxon>
        <taxon>Clupeiformes</taxon>
        <taxon>Denticipitoidei</taxon>
        <taxon>Denticipitidae</taxon>
        <taxon>Denticeps</taxon>
    </lineage>
</organism>